<organism evidence="1 2">
    <name type="scientific">Planktothricoides raciborskii FACHB-1370</name>
    <dbReference type="NCBI Taxonomy" id="2949576"/>
    <lineage>
        <taxon>Bacteria</taxon>
        <taxon>Bacillati</taxon>
        <taxon>Cyanobacteriota</taxon>
        <taxon>Cyanophyceae</taxon>
        <taxon>Oscillatoriophycideae</taxon>
        <taxon>Oscillatoriales</taxon>
        <taxon>Oscillatoriaceae</taxon>
        <taxon>Planktothricoides</taxon>
    </lineage>
</organism>
<gene>
    <name evidence="1" type="ORF">H6G72_01845</name>
</gene>
<evidence type="ECO:0000313" key="2">
    <source>
        <dbReference type="Proteomes" id="UP000641954"/>
    </source>
</evidence>
<protein>
    <submittedName>
        <fullName evidence="1">Uncharacterized protein</fullName>
    </submittedName>
</protein>
<keyword evidence="2" id="KW-1185">Reference proteome</keyword>
<reference evidence="1 2" key="1">
    <citation type="journal article" date="2020" name="ISME J.">
        <title>Comparative genomics reveals insights into cyanobacterial evolution and habitat adaptation.</title>
        <authorList>
            <person name="Chen M.Y."/>
            <person name="Teng W.K."/>
            <person name="Zhao L."/>
            <person name="Hu C.X."/>
            <person name="Zhou Y.K."/>
            <person name="Han B.P."/>
            <person name="Song L.R."/>
            <person name="Shu W.S."/>
        </authorList>
    </citation>
    <scope>NUCLEOTIDE SEQUENCE [LARGE SCALE GENOMIC DNA]</scope>
    <source>
        <strain evidence="1 2">FACHB-1370</strain>
    </source>
</reference>
<name>A0ABR8E850_9CYAN</name>
<dbReference type="EMBL" id="JACJSK010000002">
    <property type="protein sequence ID" value="MBD2542630.1"/>
    <property type="molecule type" value="Genomic_DNA"/>
</dbReference>
<dbReference type="Proteomes" id="UP000641954">
    <property type="component" value="Unassembled WGS sequence"/>
</dbReference>
<accession>A0ABR8E850</accession>
<evidence type="ECO:0000313" key="1">
    <source>
        <dbReference type="EMBL" id="MBD2542630.1"/>
    </source>
</evidence>
<comment type="caution">
    <text evidence="1">The sequence shown here is derived from an EMBL/GenBank/DDBJ whole genome shotgun (WGS) entry which is preliminary data.</text>
</comment>
<proteinExistence type="predicted"/>
<sequence length="48" mass="5403">MPSGYMAIRPYHFCTGEWPFAPTTFHFLPDGGSTPYTLHPTSRLTAIM</sequence>